<evidence type="ECO:0000313" key="3">
    <source>
        <dbReference type="EMBL" id="UQW80415.1"/>
    </source>
</evidence>
<accession>A0A2C6WP20</accession>
<organism evidence="2 4">
    <name type="scientific">Staphylococcus edaphicus</name>
    <dbReference type="NCBI Taxonomy" id="1955013"/>
    <lineage>
        <taxon>Bacteria</taxon>
        <taxon>Bacillati</taxon>
        <taxon>Bacillota</taxon>
        <taxon>Bacilli</taxon>
        <taxon>Bacillales</taxon>
        <taxon>Staphylococcaceae</taxon>
        <taxon>Staphylococcus</taxon>
    </lineage>
</organism>
<reference evidence="3" key="4">
    <citation type="submission" date="2022-03" db="EMBL/GenBank/DDBJ databases">
        <title>Complete Genome Sequence of Staphylococcus edaphicus strain CCM 8731.</title>
        <authorList>
            <person name="Rimmer C.O."/>
            <person name="Thomas J.C."/>
        </authorList>
    </citation>
    <scope>NUCLEOTIDE SEQUENCE</scope>
    <source>
        <strain evidence="3">CCM 8731</strain>
    </source>
</reference>
<evidence type="ECO:0000313" key="4">
    <source>
        <dbReference type="Proteomes" id="UP000223828"/>
    </source>
</evidence>
<dbReference type="Gene3D" id="3.40.50.720">
    <property type="entry name" value="NAD(P)-binding Rossmann-like Domain"/>
    <property type="match status" value="1"/>
</dbReference>
<reference evidence="2" key="3">
    <citation type="submission" date="2017-10" db="EMBL/GenBank/DDBJ databases">
        <authorList>
            <person name="Vrbovska V."/>
            <person name="Kovarovic V."/>
            <person name="Indrakova A."/>
        </authorList>
    </citation>
    <scope>NUCLEOTIDE SEQUENCE</scope>
    <source>
        <strain evidence="2">CCM 8730</strain>
    </source>
</reference>
<name>A0A2C6WP20_9STAP</name>
<reference evidence="2" key="1">
    <citation type="journal article" date="2017" name="Appl. Environ. Microbiol.">
        <title>Staphylococcus edaphicus sp. nov., isolated in Antarctica, harbours mecC gene and genomic islands with suspected role in adaptation to extreme environment.</title>
        <authorList>
            <person name="Pantucek R."/>
            <person name="Sedlacek I."/>
            <person name="Indrakova A."/>
            <person name="Vrbovska V."/>
            <person name="Maslanova I."/>
            <person name="Kovarovic V."/>
            <person name="Svec P."/>
            <person name="Kralova S."/>
            <person name="Kristofova L."/>
            <person name="Keklakova J."/>
            <person name="Petras P."/>
            <person name="Doskar J."/>
        </authorList>
    </citation>
    <scope>NUCLEOTIDE SEQUENCE</scope>
    <source>
        <strain evidence="2">CCM 8730</strain>
    </source>
</reference>
<reference evidence="4" key="2">
    <citation type="submission" date="2017-10" db="EMBL/GenBank/DDBJ databases">
        <title>Staphylococcus edaphicus sp. nov., isolated in Antarctica, harbouring mecC gene and genomic islands essential in adaptation to extreme environment.</title>
        <authorList>
            <person name="Pantucek R."/>
            <person name="Sedlacek I."/>
            <person name="Indrakova A."/>
            <person name="Vrbovska V."/>
            <person name="Maslanova I."/>
            <person name="Kovarovic V."/>
            <person name="Svec P."/>
            <person name="Kralova S."/>
            <person name="Kristofova L."/>
            <person name="Keklakova J."/>
            <person name="Petras P."/>
            <person name="Doskar J."/>
        </authorList>
    </citation>
    <scope>NUCLEOTIDE SEQUENCE [LARGE SCALE GENOMIC DNA]</scope>
    <source>
        <strain evidence="4">CCM 5085</strain>
    </source>
</reference>
<dbReference type="Pfam" id="PF13460">
    <property type="entry name" value="NAD_binding_10"/>
    <property type="match status" value="1"/>
</dbReference>
<dbReference type="CDD" id="cd05267">
    <property type="entry name" value="SDR_a6"/>
    <property type="match status" value="1"/>
</dbReference>
<evidence type="ECO:0000313" key="5">
    <source>
        <dbReference type="Proteomes" id="UP001056588"/>
    </source>
</evidence>
<dbReference type="EMBL" id="CP093217">
    <property type="protein sequence ID" value="UQW80415.1"/>
    <property type="molecule type" value="Genomic_DNA"/>
</dbReference>
<evidence type="ECO:0000259" key="1">
    <source>
        <dbReference type="Pfam" id="PF13460"/>
    </source>
</evidence>
<dbReference type="Proteomes" id="UP000223828">
    <property type="component" value="Unassembled WGS sequence"/>
</dbReference>
<dbReference type="AlphaFoldDB" id="A0A2C6WP20"/>
<dbReference type="OrthoDB" id="9803892at2"/>
<evidence type="ECO:0000313" key="2">
    <source>
        <dbReference type="EMBL" id="PHK49207.1"/>
    </source>
</evidence>
<gene>
    <name evidence="2" type="ORF">BTJ66_09310</name>
    <name evidence="3" type="ORF">MNY58_07290</name>
</gene>
<dbReference type="InterPro" id="IPR036291">
    <property type="entry name" value="NAD(P)-bd_dom_sf"/>
</dbReference>
<dbReference type="RefSeq" id="WP_099090691.1">
    <property type="nucleotide sequence ID" value="NZ_CP093217.1"/>
</dbReference>
<dbReference type="InterPro" id="IPR016040">
    <property type="entry name" value="NAD(P)-bd_dom"/>
</dbReference>
<dbReference type="EMBL" id="MRZN01000015">
    <property type="protein sequence ID" value="PHK49207.1"/>
    <property type="molecule type" value="Genomic_DNA"/>
</dbReference>
<keyword evidence="5" id="KW-1185">Reference proteome</keyword>
<proteinExistence type="predicted"/>
<dbReference type="PANTHER" id="PTHR15020:SF50">
    <property type="entry name" value="UPF0659 PROTEIN YMR090W"/>
    <property type="match status" value="1"/>
</dbReference>
<protein>
    <submittedName>
        <fullName evidence="2">NAD-dependent dehydratase</fullName>
    </submittedName>
    <submittedName>
        <fullName evidence="3">SDR family oxidoreductase</fullName>
    </submittedName>
</protein>
<dbReference type="Proteomes" id="UP001056588">
    <property type="component" value="Chromosome"/>
</dbReference>
<dbReference type="PANTHER" id="PTHR15020">
    <property type="entry name" value="FLAVIN REDUCTASE-RELATED"/>
    <property type="match status" value="1"/>
</dbReference>
<feature type="domain" description="NAD(P)-binding" evidence="1">
    <location>
        <begin position="8"/>
        <end position="188"/>
    </location>
</feature>
<sequence length="211" mass="23737">MTRVLILGANGAVSKAAINSFLENTSYTLRLFLRDANRLPDYASDRIRVREGDATNFEDVNSAMEDVDIVLASLSGELDKEAQTIVDAMNANNVKRLIFVTSLGIYNEVPGKFGTWVQEQISEYSTIYRKAADIVEQSDLDYTIFRPAWLTHTNEIDYEITKKSEAFKGTEVSRKSVAAIAVQIAKDPTLYSKDNIGINKPQTNFEKPRWK</sequence>
<dbReference type="SUPFAM" id="SSF51735">
    <property type="entry name" value="NAD(P)-binding Rossmann-fold domains"/>
    <property type="match status" value="1"/>
</dbReference>